<protein>
    <submittedName>
        <fullName evidence="3">MerR family transcriptional regulator</fullName>
    </submittedName>
</protein>
<feature type="non-terminal residue" evidence="3">
    <location>
        <position position="131"/>
    </location>
</feature>
<evidence type="ECO:0000313" key="4">
    <source>
        <dbReference type="Proteomes" id="UP001596956"/>
    </source>
</evidence>
<dbReference type="PROSITE" id="PS50937">
    <property type="entry name" value="HTH_MERR_2"/>
    <property type="match status" value="1"/>
</dbReference>
<evidence type="ECO:0000313" key="3">
    <source>
        <dbReference type="EMBL" id="MFD0804259.1"/>
    </source>
</evidence>
<keyword evidence="4" id="KW-1185">Reference proteome</keyword>
<dbReference type="EMBL" id="JBHTHR010001499">
    <property type="protein sequence ID" value="MFD0804259.1"/>
    <property type="molecule type" value="Genomic_DNA"/>
</dbReference>
<dbReference type="SUPFAM" id="SSF46955">
    <property type="entry name" value="Putative DNA-binding domain"/>
    <property type="match status" value="1"/>
</dbReference>
<evidence type="ECO:0000256" key="1">
    <source>
        <dbReference type="ARBA" id="ARBA00023125"/>
    </source>
</evidence>
<dbReference type="PANTHER" id="PTHR30204:SF98">
    <property type="entry name" value="HTH-TYPE TRANSCRIPTIONAL REGULATOR ADHR"/>
    <property type="match status" value="1"/>
</dbReference>
<accession>A0ABW3BN88</accession>
<gene>
    <name evidence="3" type="ORF">ACFQZU_23485</name>
</gene>
<dbReference type="Pfam" id="PF13411">
    <property type="entry name" value="MerR_1"/>
    <property type="match status" value="1"/>
</dbReference>
<name>A0ABW3BN88_9ACTN</name>
<reference evidence="4" key="1">
    <citation type="journal article" date="2019" name="Int. J. Syst. Evol. Microbiol.">
        <title>The Global Catalogue of Microorganisms (GCM) 10K type strain sequencing project: providing services to taxonomists for standard genome sequencing and annotation.</title>
        <authorList>
            <consortium name="The Broad Institute Genomics Platform"/>
            <consortium name="The Broad Institute Genome Sequencing Center for Infectious Disease"/>
            <person name="Wu L."/>
            <person name="Ma J."/>
        </authorList>
    </citation>
    <scope>NUCLEOTIDE SEQUENCE [LARGE SCALE GENOMIC DNA]</scope>
    <source>
        <strain evidence="4">CCUG 63369</strain>
    </source>
</reference>
<dbReference type="InterPro" id="IPR047057">
    <property type="entry name" value="MerR_fam"/>
</dbReference>
<dbReference type="InterPro" id="IPR000551">
    <property type="entry name" value="MerR-type_HTH_dom"/>
</dbReference>
<sequence>MRISELSRRSGVPVATIKYYLRENLLPKGEAVSATQARYTEEHVKRLRLVRALAEVAEVPLGRIRSVLEAVEDPDLDMHTLLGVAQYAFTQRPEAPAAEDPAWERAERRAAELLAELGWQADEGSPARGRL</sequence>
<dbReference type="PANTHER" id="PTHR30204">
    <property type="entry name" value="REDOX-CYCLING DRUG-SENSING TRANSCRIPTIONAL ACTIVATOR SOXR"/>
    <property type="match status" value="1"/>
</dbReference>
<dbReference type="SMART" id="SM00422">
    <property type="entry name" value="HTH_MERR"/>
    <property type="match status" value="1"/>
</dbReference>
<feature type="domain" description="HTH merR-type" evidence="2">
    <location>
        <begin position="1"/>
        <end position="70"/>
    </location>
</feature>
<proteinExistence type="predicted"/>
<keyword evidence="1" id="KW-0238">DNA-binding</keyword>
<dbReference type="Gene3D" id="1.10.1660.10">
    <property type="match status" value="1"/>
</dbReference>
<dbReference type="Proteomes" id="UP001596956">
    <property type="component" value="Unassembled WGS sequence"/>
</dbReference>
<dbReference type="PRINTS" id="PR00040">
    <property type="entry name" value="HTHMERR"/>
</dbReference>
<evidence type="ECO:0000259" key="2">
    <source>
        <dbReference type="PROSITE" id="PS50937"/>
    </source>
</evidence>
<comment type="caution">
    <text evidence="3">The sequence shown here is derived from an EMBL/GenBank/DDBJ whole genome shotgun (WGS) entry which is preliminary data.</text>
</comment>
<dbReference type="InterPro" id="IPR009061">
    <property type="entry name" value="DNA-bd_dom_put_sf"/>
</dbReference>
<organism evidence="3 4">
    <name type="scientific">Streptomonospora algeriensis</name>
    <dbReference type="NCBI Taxonomy" id="995084"/>
    <lineage>
        <taxon>Bacteria</taxon>
        <taxon>Bacillati</taxon>
        <taxon>Actinomycetota</taxon>
        <taxon>Actinomycetes</taxon>
        <taxon>Streptosporangiales</taxon>
        <taxon>Nocardiopsidaceae</taxon>
        <taxon>Streptomonospora</taxon>
    </lineage>
</organism>